<dbReference type="Proteomes" id="UP001454036">
    <property type="component" value="Unassembled WGS sequence"/>
</dbReference>
<keyword evidence="2" id="KW-1185">Reference proteome</keyword>
<name>A0AAV3PVM3_LITER</name>
<sequence length="91" mass="10365">MPGMNTLVAWNKLHVDSIYVPCWSKKQMEHGGCAHTSQVSIEHVPKTFTPYHALRGSWMVARVMKSLTLWILREGNALWVEERPGHLPNDG</sequence>
<proteinExistence type="predicted"/>
<evidence type="ECO:0000313" key="1">
    <source>
        <dbReference type="EMBL" id="GAA0155333.1"/>
    </source>
</evidence>
<dbReference type="EMBL" id="BAABME010002597">
    <property type="protein sequence ID" value="GAA0155333.1"/>
    <property type="molecule type" value="Genomic_DNA"/>
</dbReference>
<gene>
    <name evidence="1" type="ORF">LIER_13087</name>
</gene>
<evidence type="ECO:0000313" key="2">
    <source>
        <dbReference type="Proteomes" id="UP001454036"/>
    </source>
</evidence>
<reference evidence="1 2" key="1">
    <citation type="submission" date="2024-01" db="EMBL/GenBank/DDBJ databases">
        <title>The complete chloroplast genome sequence of Lithospermum erythrorhizon: insights into the phylogenetic relationship among Boraginaceae species and the maternal lineages of purple gromwells.</title>
        <authorList>
            <person name="Okada T."/>
            <person name="Watanabe K."/>
        </authorList>
    </citation>
    <scope>NUCLEOTIDE SEQUENCE [LARGE SCALE GENOMIC DNA]</scope>
</reference>
<accession>A0AAV3PVM3</accession>
<dbReference type="AlphaFoldDB" id="A0AAV3PVM3"/>
<protein>
    <submittedName>
        <fullName evidence="1">Uncharacterized protein</fullName>
    </submittedName>
</protein>
<comment type="caution">
    <text evidence="1">The sequence shown here is derived from an EMBL/GenBank/DDBJ whole genome shotgun (WGS) entry which is preliminary data.</text>
</comment>
<organism evidence="1 2">
    <name type="scientific">Lithospermum erythrorhizon</name>
    <name type="common">Purple gromwell</name>
    <name type="synonym">Lithospermum officinale var. erythrorhizon</name>
    <dbReference type="NCBI Taxonomy" id="34254"/>
    <lineage>
        <taxon>Eukaryota</taxon>
        <taxon>Viridiplantae</taxon>
        <taxon>Streptophyta</taxon>
        <taxon>Embryophyta</taxon>
        <taxon>Tracheophyta</taxon>
        <taxon>Spermatophyta</taxon>
        <taxon>Magnoliopsida</taxon>
        <taxon>eudicotyledons</taxon>
        <taxon>Gunneridae</taxon>
        <taxon>Pentapetalae</taxon>
        <taxon>asterids</taxon>
        <taxon>lamiids</taxon>
        <taxon>Boraginales</taxon>
        <taxon>Boraginaceae</taxon>
        <taxon>Boraginoideae</taxon>
        <taxon>Lithospermeae</taxon>
        <taxon>Lithospermum</taxon>
    </lineage>
</organism>